<dbReference type="InterPro" id="IPR056974">
    <property type="entry name" value="Tail_Gp41-like"/>
</dbReference>
<name>A0ABP8V7Z2_9GAMM</name>
<feature type="coiled-coil region" evidence="1">
    <location>
        <begin position="84"/>
        <end position="111"/>
    </location>
</feature>
<evidence type="ECO:0000256" key="1">
    <source>
        <dbReference type="SAM" id="Coils"/>
    </source>
</evidence>
<dbReference type="Pfam" id="PF23746">
    <property type="entry name" value="Gp41_Mu"/>
    <property type="match status" value="1"/>
</dbReference>
<proteinExistence type="predicted"/>
<comment type="caution">
    <text evidence="2">The sequence shown here is derived from an EMBL/GenBank/DDBJ whole genome shotgun (WGS) entry which is preliminary data.</text>
</comment>
<keyword evidence="3" id="KW-1185">Reference proteome</keyword>
<reference evidence="3" key="1">
    <citation type="journal article" date="2019" name="Int. J. Syst. Evol. Microbiol.">
        <title>The Global Catalogue of Microorganisms (GCM) 10K type strain sequencing project: providing services to taxonomists for standard genome sequencing and annotation.</title>
        <authorList>
            <consortium name="The Broad Institute Genomics Platform"/>
            <consortium name="The Broad Institute Genome Sequencing Center for Infectious Disease"/>
            <person name="Wu L."/>
            <person name="Ma J."/>
        </authorList>
    </citation>
    <scope>NUCLEOTIDE SEQUENCE [LARGE SCALE GENOMIC DNA]</scope>
    <source>
        <strain evidence="3">JCM 17805</strain>
    </source>
</reference>
<dbReference type="Proteomes" id="UP001500604">
    <property type="component" value="Unassembled WGS sequence"/>
</dbReference>
<gene>
    <name evidence="2" type="ORF">GCM10023116_39630</name>
</gene>
<dbReference type="EMBL" id="BAABFL010000459">
    <property type="protein sequence ID" value="GAA4651679.1"/>
    <property type="molecule type" value="Genomic_DNA"/>
</dbReference>
<organism evidence="2 3">
    <name type="scientific">Kistimonas scapharcae</name>
    <dbReference type="NCBI Taxonomy" id="1036133"/>
    <lineage>
        <taxon>Bacteria</taxon>
        <taxon>Pseudomonadati</taxon>
        <taxon>Pseudomonadota</taxon>
        <taxon>Gammaproteobacteria</taxon>
        <taxon>Oceanospirillales</taxon>
        <taxon>Endozoicomonadaceae</taxon>
        <taxon>Kistimonas</taxon>
    </lineage>
</organism>
<keyword evidence="1" id="KW-0175">Coiled coil</keyword>
<accession>A0ABP8V7Z2</accession>
<sequence length="122" mass="13225">MTFELKDGLRIGEGDTVEIHRTVKLRQLGAGDVIDAMQASERVIPTPDGYQMVQSPSLMGLELLRRQVKKLGAINGPLSFTDLAKLSSRDLKKLQDEVEKLDAAVAKELEARGRVQPAGAGA</sequence>
<evidence type="ECO:0000313" key="2">
    <source>
        <dbReference type="EMBL" id="GAA4651679.1"/>
    </source>
</evidence>
<evidence type="ECO:0000313" key="3">
    <source>
        <dbReference type="Proteomes" id="UP001500604"/>
    </source>
</evidence>
<protein>
    <submittedName>
        <fullName evidence="2">Phage tail assembly protein</fullName>
    </submittedName>
</protein>